<dbReference type="Pfam" id="PF10613">
    <property type="entry name" value="Lig_chan-Glu_bd"/>
    <property type="match status" value="1"/>
</dbReference>
<dbReference type="SUPFAM" id="SSF53850">
    <property type="entry name" value="Periplasmic binding protein-like II"/>
    <property type="match status" value="1"/>
</dbReference>
<evidence type="ECO:0000256" key="8">
    <source>
        <dbReference type="ARBA" id="ARBA00023065"/>
    </source>
</evidence>
<feature type="domain" description="Ionotropic glutamate receptor C-terminal" evidence="19">
    <location>
        <begin position="191"/>
        <end position="561"/>
    </location>
</feature>
<comment type="similarity">
    <text evidence="1">Belongs to the glutamate-gated ion channel (TC 1.A.10.1) family.</text>
</comment>
<evidence type="ECO:0000259" key="20">
    <source>
        <dbReference type="SMART" id="SM00918"/>
    </source>
</evidence>
<dbReference type="Gene3D" id="3.40.190.10">
    <property type="entry name" value="Periplasmic binding protein-like II"/>
    <property type="match status" value="1"/>
</dbReference>
<dbReference type="AlphaFoldDB" id="B4IN96"/>
<keyword evidence="2" id="KW-0813">Transport</keyword>
<evidence type="ECO:0000256" key="4">
    <source>
        <dbReference type="ARBA" id="ARBA00022692"/>
    </source>
</evidence>
<evidence type="ECO:0000313" key="22">
    <source>
        <dbReference type="Proteomes" id="UP000001292"/>
    </source>
</evidence>
<evidence type="ECO:0000256" key="10">
    <source>
        <dbReference type="ARBA" id="ARBA00023170"/>
    </source>
</evidence>
<feature type="transmembrane region" description="Helical" evidence="18">
    <location>
        <begin position="422"/>
        <end position="445"/>
    </location>
</feature>
<feature type="domain" description="Ionotropic glutamate receptor L-glutamate and glycine-binding" evidence="20">
    <location>
        <begin position="201"/>
        <end position="269"/>
    </location>
</feature>
<evidence type="ECO:0000256" key="17">
    <source>
        <dbReference type="SAM" id="MobiDB-lite"/>
    </source>
</evidence>
<dbReference type="EMBL" id="CH481790">
    <property type="protein sequence ID" value="EDW44940.1"/>
    <property type="molecule type" value="Genomic_DNA"/>
</dbReference>
<keyword evidence="10" id="KW-0675">Receptor</keyword>
<evidence type="ECO:0000256" key="1">
    <source>
        <dbReference type="ARBA" id="ARBA00008685"/>
    </source>
</evidence>
<dbReference type="InterPro" id="IPR019594">
    <property type="entry name" value="Glu/Gly-bd"/>
</dbReference>
<evidence type="ECO:0000313" key="21">
    <source>
        <dbReference type="EMBL" id="EDW44940.1"/>
    </source>
</evidence>
<accession>B4IN96</accession>
<evidence type="ECO:0000256" key="9">
    <source>
        <dbReference type="ARBA" id="ARBA00023136"/>
    </source>
</evidence>
<keyword evidence="14" id="KW-0407">Ion channel</keyword>
<keyword evidence="11" id="KW-0325">Glycoprotein</keyword>
<evidence type="ECO:0000256" key="7">
    <source>
        <dbReference type="ARBA" id="ARBA00023018"/>
    </source>
</evidence>
<dbReference type="InterPro" id="IPR015683">
    <property type="entry name" value="Ionotropic_Glu_rcpt"/>
</dbReference>
<dbReference type="Pfam" id="PF00060">
    <property type="entry name" value="Lig_chan"/>
    <property type="match status" value="1"/>
</dbReference>
<evidence type="ECO:0000256" key="16">
    <source>
        <dbReference type="ARBA" id="ARBA00072754"/>
    </source>
</evidence>
<sequence>VLAPSSGLLDFAISMRPDYHQAIIDTIQYYGWQSIIYLYDSHDGLLRLQQIYQELKPGNETFRVQMVKRIANRRSHGGSSSSSATGTNESSALLDCNTSKGWVTPWEQGEKISRVLRKVEIDGLSGEIRFDEDGRRINYTLHVVEMSVNSTLQQVARWRDDAGLLPLHSHNYASSSRSASASTGDYDRNHTYIVSSLLEEPYLSLKQYTYGESLVGNDRFEGYCKDLADMLAAQLGIKYEIRLVQDGNYGAENQYAPGGWDGMVGELVRKEADIAISAMTITAERERVIDFSKPFMTLGISIMIKKPVKQTPGVFSFLNPLSQEIWISVILSYVGVSFVLYFVTRFPPYEWRIVRRPQADSTAQQPPGIIGGATLSEPQVHVPPVPPNEFTMLNSFWYSLAAFMQQGCDITPPSIAGRIAAAVWWFFTIILISSYTANLAAFLTVERMVAPIKTPEDLAMQTDVNYGTLLHGSTWEFFRRSQIGLHNKMWEYMNANQHHSVHTYDEGIRRVRQSKGKYALLVESPKNEYVNARPPCDTMKVGRNIDTKGFGVATPIGSPLR</sequence>
<dbReference type="SMART" id="SM00918">
    <property type="entry name" value="Lig_chan-Glu_bd"/>
    <property type="match status" value="1"/>
</dbReference>
<dbReference type="STRING" id="7238.B4IN96"/>
<dbReference type="FunFam" id="3.40.190.10:FF:000001">
    <property type="entry name" value="Glutamate receptor ionotropic, kainate 2"/>
    <property type="match status" value="1"/>
</dbReference>
<keyword evidence="3" id="KW-1003">Cell membrane</keyword>
<dbReference type="Gene3D" id="1.10.287.70">
    <property type="match status" value="1"/>
</dbReference>
<feature type="non-terminal residue" evidence="21">
    <location>
        <position position="1"/>
    </location>
</feature>
<keyword evidence="12" id="KW-0628">Postsynaptic cell membrane</keyword>
<dbReference type="SUPFAM" id="SSF81324">
    <property type="entry name" value="Voltage-gated potassium channels"/>
    <property type="match status" value="1"/>
</dbReference>
<evidence type="ECO:0000256" key="6">
    <source>
        <dbReference type="ARBA" id="ARBA00022989"/>
    </source>
</evidence>
<dbReference type="SMART" id="SM00079">
    <property type="entry name" value="PBPe"/>
    <property type="match status" value="1"/>
</dbReference>
<dbReference type="Pfam" id="PF01094">
    <property type="entry name" value="ANF_receptor"/>
    <property type="match status" value="2"/>
</dbReference>
<evidence type="ECO:0000259" key="19">
    <source>
        <dbReference type="SMART" id="SM00079"/>
    </source>
</evidence>
<dbReference type="GO" id="GO:0008328">
    <property type="term" value="C:ionotropic glutamate receptor complex"/>
    <property type="evidence" value="ECO:0007669"/>
    <property type="project" value="UniProtKB-ARBA"/>
</dbReference>
<keyword evidence="13" id="KW-1071">Ligand-gated ion channel</keyword>
<comment type="subcellular location">
    <subcellularLocation>
        <location evidence="15">Postsynaptic cell membrane</location>
        <topology evidence="15">Multi-pass membrane protein</topology>
    </subcellularLocation>
</comment>
<feature type="region of interest" description="Disordered" evidence="17">
    <location>
        <begin position="73"/>
        <end position="92"/>
    </location>
</feature>
<evidence type="ECO:0000256" key="12">
    <source>
        <dbReference type="ARBA" id="ARBA00023257"/>
    </source>
</evidence>
<keyword evidence="4 18" id="KW-0812">Transmembrane</keyword>
<dbReference type="InterPro" id="IPR028082">
    <property type="entry name" value="Peripla_BP_I"/>
</dbReference>
<evidence type="ECO:0000256" key="14">
    <source>
        <dbReference type="ARBA" id="ARBA00023303"/>
    </source>
</evidence>
<dbReference type="Proteomes" id="UP000001292">
    <property type="component" value="Unassembled WGS sequence"/>
</dbReference>
<dbReference type="Gene3D" id="3.40.50.2300">
    <property type="match status" value="2"/>
</dbReference>
<dbReference type="GO" id="GO:0015277">
    <property type="term" value="F:kainate selective glutamate receptor activity"/>
    <property type="evidence" value="ECO:0007669"/>
    <property type="project" value="EnsemblMetazoa"/>
</dbReference>
<protein>
    <recommendedName>
        <fullName evidence="16">Glutamate receptor 1</fullName>
    </recommendedName>
</protein>
<keyword evidence="9 18" id="KW-0472">Membrane</keyword>
<keyword evidence="7" id="KW-0770">Synapse</keyword>
<gene>
    <name evidence="21" type="primary">Dsec\GM23090</name>
    <name evidence="21" type="ORF">Dsec_GM23090</name>
</gene>
<evidence type="ECO:0000256" key="11">
    <source>
        <dbReference type="ARBA" id="ARBA00023180"/>
    </source>
</evidence>
<evidence type="ECO:0000256" key="18">
    <source>
        <dbReference type="SAM" id="Phobius"/>
    </source>
</evidence>
<keyword evidence="22" id="KW-1185">Reference proteome</keyword>
<dbReference type="InterPro" id="IPR001320">
    <property type="entry name" value="Iontro_rcpt_C"/>
</dbReference>
<evidence type="ECO:0000256" key="2">
    <source>
        <dbReference type="ARBA" id="ARBA00022448"/>
    </source>
</evidence>
<evidence type="ECO:0000256" key="3">
    <source>
        <dbReference type="ARBA" id="ARBA00022475"/>
    </source>
</evidence>
<reference evidence="21 22" key="1">
    <citation type="journal article" date="2007" name="Nature">
        <title>Evolution of genes and genomes on the Drosophila phylogeny.</title>
        <authorList>
            <consortium name="Drosophila 12 Genomes Consortium"/>
            <person name="Clark A.G."/>
            <person name="Eisen M.B."/>
            <person name="Smith D.R."/>
            <person name="Bergman C.M."/>
            <person name="Oliver B."/>
            <person name="Markow T.A."/>
            <person name="Kaufman T.C."/>
            <person name="Kellis M."/>
            <person name="Gelbart W."/>
            <person name="Iyer V.N."/>
            <person name="Pollard D.A."/>
            <person name="Sackton T.B."/>
            <person name="Larracuente A.M."/>
            <person name="Singh N.D."/>
            <person name="Abad J.P."/>
            <person name="Abt D.N."/>
            <person name="Adryan B."/>
            <person name="Aguade M."/>
            <person name="Akashi H."/>
            <person name="Anderson W.W."/>
            <person name="Aquadro C.F."/>
            <person name="Ardell D.H."/>
            <person name="Arguello R."/>
            <person name="Artieri C.G."/>
            <person name="Barbash D.A."/>
            <person name="Barker D."/>
            <person name="Barsanti P."/>
            <person name="Batterham P."/>
            <person name="Batzoglou S."/>
            <person name="Begun D."/>
            <person name="Bhutkar A."/>
            <person name="Blanco E."/>
            <person name="Bosak S.A."/>
            <person name="Bradley R.K."/>
            <person name="Brand A.D."/>
            <person name="Brent M.R."/>
            <person name="Brooks A.N."/>
            <person name="Brown R.H."/>
            <person name="Butlin R.K."/>
            <person name="Caggese C."/>
            <person name="Calvi B.R."/>
            <person name="Bernardo de Carvalho A."/>
            <person name="Caspi A."/>
            <person name="Castrezana S."/>
            <person name="Celniker S.E."/>
            <person name="Chang J.L."/>
            <person name="Chapple C."/>
            <person name="Chatterji S."/>
            <person name="Chinwalla A."/>
            <person name="Civetta A."/>
            <person name="Clifton S.W."/>
            <person name="Comeron J.M."/>
            <person name="Costello J.C."/>
            <person name="Coyne J.A."/>
            <person name="Daub J."/>
            <person name="David R.G."/>
            <person name="Delcher A.L."/>
            <person name="Delehaunty K."/>
            <person name="Do C.B."/>
            <person name="Ebling H."/>
            <person name="Edwards K."/>
            <person name="Eickbush T."/>
            <person name="Evans J.D."/>
            <person name="Filipski A."/>
            <person name="Findeiss S."/>
            <person name="Freyhult E."/>
            <person name="Fulton L."/>
            <person name="Fulton R."/>
            <person name="Garcia A.C."/>
            <person name="Gardiner A."/>
            <person name="Garfield D.A."/>
            <person name="Garvin B.E."/>
            <person name="Gibson G."/>
            <person name="Gilbert D."/>
            <person name="Gnerre S."/>
            <person name="Godfrey J."/>
            <person name="Good R."/>
            <person name="Gotea V."/>
            <person name="Gravely B."/>
            <person name="Greenberg A.J."/>
            <person name="Griffiths-Jones S."/>
            <person name="Gross S."/>
            <person name="Guigo R."/>
            <person name="Gustafson E.A."/>
            <person name="Haerty W."/>
            <person name="Hahn M.W."/>
            <person name="Halligan D.L."/>
            <person name="Halpern A.L."/>
            <person name="Halter G.M."/>
            <person name="Han M.V."/>
            <person name="Heger A."/>
            <person name="Hillier L."/>
            <person name="Hinrichs A.S."/>
            <person name="Holmes I."/>
            <person name="Hoskins R.A."/>
            <person name="Hubisz M.J."/>
            <person name="Hultmark D."/>
            <person name="Huntley M.A."/>
            <person name="Jaffe D.B."/>
            <person name="Jagadeeshan S."/>
            <person name="Jeck W.R."/>
            <person name="Johnson J."/>
            <person name="Jones C.D."/>
            <person name="Jordan W.C."/>
            <person name="Karpen G.H."/>
            <person name="Kataoka E."/>
            <person name="Keightley P.D."/>
            <person name="Kheradpour P."/>
            <person name="Kirkness E.F."/>
            <person name="Koerich L.B."/>
            <person name="Kristiansen K."/>
            <person name="Kudrna D."/>
            <person name="Kulathinal R.J."/>
            <person name="Kumar S."/>
            <person name="Kwok R."/>
            <person name="Lander E."/>
            <person name="Langley C.H."/>
            <person name="Lapoint R."/>
            <person name="Lazzaro B.P."/>
            <person name="Lee S.J."/>
            <person name="Levesque L."/>
            <person name="Li R."/>
            <person name="Lin C.F."/>
            <person name="Lin M.F."/>
            <person name="Lindblad-Toh K."/>
            <person name="Llopart A."/>
            <person name="Long M."/>
            <person name="Low L."/>
            <person name="Lozovsky E."/>
            <person name="Lu J."/>
            <person name="Luo M."/>
            <person name="Machado C.A."/>
            <person name="Makalowski W."/>
            <person name="Marzo M."/>
            <person name="Matsuda M."/>
            <person name="Matzkin L."/>
            <person name="McAllister B."/>
            <person name="McBride C.S."/>
            <person name="McKernan B."/>
            <person name="McKernan K."/>
            <person name="Mendez-Lago M."/>
            <person name="Minx P."/>
            <person name="Mollenhauer M.U."/>
            <person name="Montooth K."/>
            <person name="Mount S.M."/>
            <person name="Mu X."/>
            <person name="Myers E."/>
            <person name="Negre B."/>
            <person name="Newfeld S."/>
            <person name="Nielsen R."/>
            <person name="Noor M.A."/>
            <person name="O'Grady P."/>
            <person name="Pachter L."/>
            <person name="Papaceit M."/>
            <person name="Parisi M.J."/>
            <person name="Parisi M."/>
            <person name="Parts L."/>
            <person name="Pedersen J.S."/>
            <person name="Pesole G."/>
            <person name="Phillippy A.M."/>
            <person name="Ponting C.P."/>
            <person name="Pop M."/>
            <person name="Porcelli D."/>
            <person name="Powell J.R."/>
            <person name="Prohaska S."/>
            <person name="Pruitt K."/>
            <person name="Puig M."/>
            <person name="Quesneville H."/>
            <person name="Ram K.R."/>
            <person name="Rand D."/>
            <person name="Rasmussen M.D."/>
            <person name="Reed L.K."/>
            <person name="Reenan R."/>
            <person name="Reily A."/>
            <person name="Remington K.A."/>
            <person name="Rieger T.T."/>
            <person name="Ritchie M.G."/>
            <person name="Robin C."/>
            <person name="Rogers Y.H."/>
            <person name="Rohde C."/>
            <person name="Rozas J."/>
            <person name="Rubenfield M.J."/>
            <person name="Ruiz A."/>
            <person name="Russo S."/>
            <person name="Salzberg S.L."/>
            <person name="Sanchez-Gracia A."/>
            <person name="Saranga D.J."/>
            <person name="Sato H."/>
            <person name="Schaeffer S.W."/>
            <person name="Schatz M.C."/>
            <person name="Schlenke T."/>
            <person name="Schwartz R."/>
            <person name="Segarra C."/>
            <person name="Singh R.S."/>
            <person name="Sirot L."/>
            <person name="Sirota M."/>
            <person name="Sisneros N.B."/>
            <person name="Smith C.D."/>
            <person name="Smith T.F."/>
            <person name="Spieth J."/>
            <person name="Stage D.E."/>
            <person name="Stark A."/>
            <person name="Stephan W."/>
            <person name="Strausberg R.L."/>
            <person name="Strempel S."/>
            <person name="Sturgill D."/>
            <person name="Sutton G."/>
            <person name="Sutton G.G."/>
            <person name="Tao W."/>
            <person name="Teichmann S."/>
            <person name="Tobari Y.N."/>
            <person name="Tomimura Y."/>
            <person name="Tsolas J.M."/>
            <person name="Valente V.L."/>
            <person name="Venter E."/>
            <person name="Venter J.C."/>
            <person name="Vicario S."/>
            <person name="Vieira F.G."/>
            <person name="Vilella A.J."/>
            <person name="Villasante A."/>
            <person name="Walenz B."/>
            <person name="Wang J."/>
            <person name="Wasserman M."/>
            <person name="Watts T."/>
            <person name="Wilson D."/>
            <person name="Wilson R.K."/>
            <person name="Wing R.A."/>
            <person name="Wolfner M.F."/>
            <person name="Wong A."/>
            <person name="Wong G.K."/>
            <person name="Wu C.I."/>
            <person name="Wu G."/>
            <person name="Yamamoto D."/>
            <person name="Yang H.P."/>
            <person name="Yang S.P."/>
            <person name="Yorke J.A."/>
            <person name="Yoshida K."/>
            <person name="Zdobnov E."/>
            <person name="Zhang P."/>
            <person name="Zhang Y."/>
            <person name="Zimin A.V."/>
            <person name="Baldwin J."/>
            <person name="Abdouelleil A."/>
            <person name="Abdulkadir J."/>
            <person name="Abebe A."/>
            <person name="Abera B."/>
            <person name="Abreu J."/>
            <person name="Acer S.C."/>
            <person name="Aftuck L."/>
            <person name="Alexander A."/>
            <person name="An P."/>
            <person name="Anderson E."/>
            <person name="Anderson S."/>
            <person name="Arachi H."/>
            <person name="Azer M."/>
            <person name="Bachantsang P."/>
            <person name="Barry A."/>
            <person name="Bayul T."/>
            <person name="Berlin A."/>
            <person name="Bessette D."/>
            <person name="Bloom T."/>
            <person name="Blye J."/>
            <person name="Boguslavskiy L."/>
            <person name="Bonnet C."/>
            <person name="Boukhgalter B."/>
            <person name="Bourzgui I."/>
            <person name="Brown A."/>
            <person name="Cahill P."/>
            <person name="Channer S."/>
            <person name="Cheshatsang Y."/>
            <person name="Chuda L."/>
            <person name="Citroen M."/>
            <person name="Collymore A."/>
            <person name="Cooke P."/>
            <person name="Costello M."/>
            <person name="D'Aco K."/>
            <person name="Daza R."/>
            <person name="De Haan G."/>
            <person name="DeGray S."/>
            <person name="DeMaso C."/>
            <person name="Dhargay N."/>
            <person name="Dooley K."/>
            <person name="Dooley E."/>
            <person name="Doricent M."/>
            <person name="Dorje P."/>
            <person name="Dorjee K."/>
            <person name="Dupes A."/>
            <person name="Elong R."/>
            <person name="Falk J."/>
            <person name="Farina A."/>
            <person name="Faro S."/>
            <person name="Ferguson D."/>
            <person name="Fisher S."/>
            <person name="Foley C.D."/>
            <person name="Franke A."/>
            <person name="Friedrich D."/>
            <person name="Gadbois L."/>
            <person name="Gearin G."/>
            <person name="Gearin C.R."/>
            <person name="Giannoukos G."/>
            <person name="Goode T."/>
            <person name="Graham J."/>
            <person name="Grandbois E."/>
            <person name="Grewal S."/>
            <person name="Gyaltsen K."/>
            <person name="Hafez N."/>
            <person name="Hagos B."/>
            <person name="Hall J."/>
            <person name="Henson C."/>
            <person name="Hollinger A."/>
            <person name="Honan T."/>
            <person name="Huard M.D."/>
            <person name="Hughes L."/>
            <person name="Hurhula B."/>
            <person name="Husby M.E."/>
            <person name="Kamat A."/>
            <person name="Kanga B."/>
            <person name="Kashin S."/>
            <person name="Khazanovich D."/>
            <person name="Kisner P."/>
            <person name="Lance K."/>
            <person name="Lara M."/>
            <person name="Lee W."/>
            <person name="Lennon N."/>
            <person name="Letendre F."/>
            <person name="LeVine R."/>
            <person name="Lipovsky A."/>
            <person name="Liu X."/>
            <person name="Liu J."/>
            <person name="Liu S."/>
            <person name="Lokyitsang T."/>
            <person name="Lokyitsang Y."/>
            <person name="Lubonja R."/>
            <person name="Lui A."/>
            <person name="MacDonald P."/>
            <person name="Magnisalis V."/>
            <person name="Maru K."/>
            <person name="Matthews C."/>
            <person name="McCusker W."/>
            <person name="McDonough S."/>
            <person name="Mehta T."/>
            <person name="Meldrim J."/>
            <person name="Meneus L."/>
            <person name="Mihai O."/>
            <person name="Mihalev A."/>
            <person name="Mihova T."/>
            <person name="Mittelman R."/>
            <person name="Mlenga V."/>
            <person name="Montmayeur A."/>
            <person name="Mulrain L."/>
            <person name="Navidi A."/>
            <person name="Naylor J."/>
            <person name="Negash T."/>
            <person name="Nguyen T."/>
            <person name="Nguyen N."/>
            <person name="Nicol R."/>
            <person name="Norbu C."/>
            <person name="Norbu N."/>
            <person name="Novod N."/>
            <person name="O'Neill B."/>
            <person name="Osman S."/>
            <person name="Markiewicz E."/>
            <person name="Oyono O.L."/>
            <person name="Patti C."/>
            <person name="Phunkhang P."/>
            <person name="Pierre F."/>
            <person name="Priest M."/>
            <person name="Raghuraman S."/>
            <person name="Rege F."/>
            <person name="Reyes R."/>
            <person name="Rise C."/>
            <person name="Rogov P."/>
            <person name="Ross K."/>
            <person name="Ryan E."/>
            <person name="Settipalli S."/>
            <person name="Shea T."/>
            <person name="Sherpa N."/>
            <person name="Shi L."/>
            <person name="Shih D."/>
            <person name="Sparrow T."/>
            <person name="Spaulding J."/>
            <person name="Stalker J."/>
            <person name="Stange-Thomann N."/>
            <person name="Stavropoulos S."/>
            <person name="Stone C."/>
            <person name="Strader C."/>
            <person name="Tesfaye S."/>
            <person name="Thomson T."/>
            <person name="Thoulutsang Y."/>
            <person name="Thoulutsang D."/>
            <person name="Topham K."/>
            <person name="Topping I."/>
            <person name="Tsamla T."/>
            <person name="Vassiliev H."/>
            <person name="Vo A."/>
            <person name="Wangchuk T."/>
            <person name="Wangdi T."/>
            <person name="Weiand M."/>
            <person name="Wilkinson J."/>
            <person name="Wilson A."/>
            <person name="Yadav S."/>
            <person name="Young G."/>
            <person name="Yu Q."/>
            <person name="Zembek L."/>
            <person name="Zhong D."/>
            <person name="Zimmer A."/>
            <person name="Zwirko Z."/>
            <person name="Jaffe D.B."/>
            <person name="Alvarez P."/>
            <person name="Brockman W."/>
            <person name="Butler J."/>
            <person name="Chin C."/>
            <person name="Gnerre S."/>
            <person name="Grabherr M."/>
            <person name="Kleber M."/>
            <person name="Mauceli E."/>
            <person name="MacCallum I."/>
        </authorList>
    </citation>
    <scope>NUCLEOTIDE SEQUENCE [LARGE SCALE GENOMIC DNA]</scope>
    <source>
        <strain evidence="22">Rob3c / Tucson 14021-0248.25</strain>
    </source>
</reference>
<dbReference type="HOGENOM" id="CLU_007257_0_1_1"/>
<dbReference type="GO" id="GO:0045211">
    <property type="term" value="C:postsynaptic membrane"/>
    <property type="evidence" value="ECO:0007669"/>
    <property type="project" value="UniProtKB-SubCell"/>
</dbReference>
<dbReference type="InterPro" id="IPR001828">
    <property type="entry name" value="ANF_lig-bd_rcpt"/>
</dbReference>
<evidence type="ECO:0000256" key="5">
    <source>
        <dbReference type="ARBA" id="ARBA00022729"/>
    </source>
</evidence>
<dbReference type="PhylomeDB" id="B4IN96"/>
<organism evidence="22">
    <name type="scientific">Drosophila sechellia</name>
    <name type="common">Fruit fly</name>
    <dbReference type="NCBI Taxonomy" id="7238"/>
    <lineage>
        <taxon>Eukaryota</taxon>
        <taxon>Metazoa</taxon>
        <taxon>Ecdysozoa</taxon>
        <taxon>Arthropoda</taxon>
        <taxon>Hexapoda</taxon>
        <taxon>Insecta</taxon>
        <taxon>Pterygota</taxon>
        <taxon>Neoptera</taxon>
        <taxon>Endopterygota</taxon>
        <taxon>Diptera</taxon>
        <taxon>Brachycera</taxon>
        <taxon>Muscomorpha</taxon>
        <taxon>Ephydroidea</taxon>
        <taxon>Drosophilidae</taxon>
        <taxon>Drosophila</taxon>
        <taxon>Sophophora</taxon>
    </lineage>
</organism>
<dbReference type="FunFam" id="1.10.287.70:FF:000064">
    <property type="entry name" value="Glutamate receptor ionotropic, kainate"/>
    <property type="match status" value="1"/>
</dbReference>
<name>B4IN96_DROSE</name>
<proteinExistence type="inferred from homology"/>
<dbReference type="OMA" id="HTTTIKX"/>
<dbReference type="FunFam" id="3.40.190.10:FF:000060">
    <property type="entry name" value="Glutamate receptor ionotropic, kainate 1"/>
    <property type="match status" value="1"/>
</dbReference>
<keyword evidence="8" id="KW-0406">Ion transport</keyword>
<dbReference type="SUPFAM" id="SSF53822">
    <property type="entry name" value="Periplasmic binding protein-like I"/>
    <property type="match status" value="1"/>
</dbReference>
<evidence type="ECO:0000256" key="13">
    <source>
        <dbReference type="ARBA" id="ARBA00023286"/>
    </source>
</evidence>
<dbReference type="PANTHER" id="PTHR18966">
    <property type="entry name" value="IONOTROPIC GLUTAMATE RECEPTOR"/>
    <property type="match status" value="1"/>
</dbReference>
<feature type="compositionally biased region" description="Low complexity" evidence="17">
    <location>
        <begin position="77"/>
        <end position="92"/>
    </location>
</feature>
<dbReference type="SMR" id="B4IN96"/>
<keyword evidence="6 18" id="KW-1133">Transmembrane helix</keyword>
<feature type="transmembrane region" description="Helical" evidence="18">
    <location>
        <begin position="325"/>
        <end position="343"/>
    </location>
</feature>
<evidence type="ECO:0000256" key="15">
    <source>
        <dbReference type="ARBA" id="ARBA00034104"/>
    </source>
</evidence>
<keyword evidence="5" id="KW-0732">Signal</keyword>